<proteinExistence type="predicted"/>
<sequence length="110" mass="12490">MPHMVTGEDSSTRAIPHTALHRVINSVDGAKIRLEILEERLRDVEGVESYGSSDVARLSLVPSVKIPHKFKSPEFEKYKGSTCPRGHLTMYCRKMAAYAYDENTHPFFPR</sequence>
<organism evidence="1 2">
    <name type="scientific">Vigna angularis var. angularis</name>
    <dbReference type="NCBI Taxonomy" id="157739"/>
    <lineage>
        <taxon>Eukaryota</taxon>
        <taxon>Viridiplantae</taxon>
        <taxon>Streptophyta</taxon>
        <taxon>Embryophyta</taxon>
        <taxon>Tracheophyta</taxon>
        <taxon>Spermatophyta</taxon>
        <taxon>Magnoliopsida</taxon>
        <taxon>eudicotyledons</taxon>
        <taxon>Gunneridae</taxon>
        <taxon>Pentapetalae</taxon>
        <taxon>rosids</taxon>
        <taxon>fabids</taxon>
        <taxon>Fabales</taxon>
        <taxon>Fabaceae</taxon>
        <taxon>Papilionoideae</taxon>
        <taxon>50 kb inversion clade</taxon>
        <taxon>NPAAA clade</taxon>
        <taxon>indigoferoid/millettioid clade</taxon>
        <taxon>Phaseoleae</taxon>
        <taxon>Vigna</taxon>
    </lineage>
</organism>
<dbReference type="EMBL" id="AP015040">
    <property type="protein sequence ID" value="BAT92689.1"/>
    <property type="molecule type" value="Genomic_DNA"/>
</dbReference>
<dbReference type="Proteomes" id="UP000291084">
    <property type="component" value="Chromosome 7"/>
</dbReference>
<evidence type="ECO:0000313" key="1">
    <source>
        <dbReference type="EMBL" id="BAT92689.1"/>
    </source>
</evidence>
<dbReference type="AlphaFoldDB" id="A0A0S3SIS9"/>
<gene>
    <name evidence="1" type="primary">Vigan.07G149400</name>
    <name evidence="1" type="ORF">VIGAN_07149400</name>
</gene>
<protein>
    <submittedName>
        <fullName evidence="1">Uncharacterized protein</fullName>
    </submittedName>
</protein>
<keyword evidence="2" id="KW-1185">Reference proteome</keyword>
<reference evidence="1 2" key="1">
    <citation type="journal article" date="2015" name="Sci. Rep.">
        <title>The power of single molecule real-time sequencing technology in the de novo assembly of a eukaryotic genome.</title>
        <authorList>
            <person name="Sakai H."/>
            <person name="Naito K."/>
            <person name="Ogiso-Tanaka E."/>
            <person name="Takahashi Y."/>
            <person name="Iseki K."/>
            <person name="Muto C."/>
            <person name="Satou K."/>
            <person name="Teruya K."/>
            <person name="Shiroma A."/>
            <person name="Shimoji M."/>
            <person name="Hirano T."/>
            <person name="Itoh T."/>
            <person name="Kaga A."/>
            <person name="Tomooka N."/>
        </authorList>
    </citation>
    <scope>NUCLEOTIDE SEQUENCE [LARGE SCALE GENOMIC DNA]</scope>
    <source>
        <strain evidence="2">cv. Shumari</strain>
    </source>
</reference>
<evidence type="ECO:0000313" key="2">
    <source>
        <dbReference type="Proteomes" id="UP000291084"/>
    </source>
</evidence>
<accession>A0A0S3SIS9</accession>
<dbReference type="OrthoDB" id="1432691at2759"/>
<name>A0A0S3SIS9_PHAAN</name>